<dbReference type="KEGG" id="csty:KN1_23100"/>
<evidence type="ECO:0000313" key="3">
    <source>
        <dbReference type="Proteomes" id="UP000825123"/>
    </source>
</evidence>
<evidence type="ECO:0000256" key="1">
    <source>
        <dbReference type="SAM" id="Phobius"/>
    </source>
</evidence>
<dbReference type="GeneID" id="66164041"/>
<dbReference type="Proteomes" id="UP000825123">
    <property type="component" value="Chromosome"/>
</dbReference>
<feature type="transmembrane region" description="Helical" evidence="1">
    <location>
        <begin position="59"/>
        <end position="75"/>
    </location>
</feature>
<accession>A0A8D5U7Z0</accession>
<keyword evidence="1" id="KW-1133">Transmembrane helix</keyword>
<name>A0A8D5U7Z0_9CREN</name>
<proteinExistence type="predicted"/>
<feature type="transmembrane region" description="Helical" evidence="1">
    <location>
        <begin position="80"/>
        <end position="99"/>
    </location>
</feature>
<keyword evidence="3" id="KW-1185">Reference proteome</keyword>
<dbReference type="EMBL" id="AP024597">
    <property type="protein sequence ID" value="BCU71013.1"/>
    <property type="molecule type" value="Genomic_DNA"/>
</dbReference>
<feature type="transmembrane region" description="Helical" evidence="1">
    <location>
        <begin position="119"/>
        <end position="140"/>
    </location>
</feature>
<keyword evidence="1" id="KW-0472">Membrane</keyword>
<evidence type="ECO:0000313" key="2">
    <source>
        <dbReference type="EMBL" id="BCU71013.1"/>
    </source>
</evidence>
<keyword evidence="1" id="KW-0812">Transmembrane</keyword>
<sequence>MSIGEIIIGKIPDTAVIKGKVSFLYSLISILVIALSTTLSVSIVPLAVTLGLLFRRRNIVLLELLISLTSFVLLFEFQKLYLYVFTLRALTYINLYFLMSDYVDYHTVLNLLGEKGVPLVVGLAYFPLFNEVMSQIVFNARARKIGFKPSKLLLPFVVQTVKIAEDLYVAYTIKLYGKYRGHITIAPSSLDLAFTLVSVIILLLSVFFPLNLPQYHISI</sequence>
<dbReference type="AlphaFoldDB" id="A0A8D5U7Z0"/>
<feature type="transmembrane region" description="Helical" evidence="1">
    <location>
        <begin position="21"/>
        <end position="47"/>
    </location>
</feature>
<protein>
    <submittedName>
        <fullName evidence="2">Uncharacterized protein</fullName>
    </submittedName>
</protein>
<gene>
    <name evidence="2" type="ORF">KN1_23100</name>
</gene>
<feature type="transmembrane region" description="Helical" evidence="1">
    <location>
        <begin position="193"/>
        <end position="212"/>
    </location>
</feature>
<reference evidence="2 3" key="1">
    <citation type="submission" date="2021-04" db="EMBL/GenBank/DDBJ databases">
        <title>Complete genome sequence of Stygiolobus sp. KN-1.</title>
        <authorList>
            <person name="Nakamura K."/>
            <person name="Sakai H."/>
            <person name="Kurosawa N."/>
        </authorList>
    </citation>
    <scope>NUCLEOTIDE SEQUENCE [LARGE SCALE GENOMIC DNA]</scope>
    <source>
        <strain evidence="2 3">KN-1</strain>
    </source>
</reference>
<organism evidence="2 3">
    <name type="scientific">Stygiolobus caldivivus</name>
    <dbReference type="NCBI Taxonomy" id="2824673"/>
    <lineage>
        <taxon>Archaea</taxon>
        <taxon>Thermoproteota</taxon>
        <taxon>Thermoprotei</taxon>
        <taxon>Sulfolobales</taxon>
        <taxon>Sulfolobaceae</taxon>
        <taxon>Stygiolobus</taxon>
    </lineage>
</organism>
<dbReference type="RefSeq" id="WP_225905675.1">
    <property type="nucleotide sequence ID" value="NZ_AP024597.1"/>
</dbReference>